<dbReference type="RefSeq" id="WP_380531226.1">
    <property type="nucleotide sequence ID" value="NZ_JBHFAB010000002.1"/>
</dbReference>
<feature type="repeat" description="WD" evidence="3">
    <location>
        <begin position="592"/>
        <end position="625"/>
    </location>
</feature>
<name>A0ABV6VNY5_9ACTN</name>
<dbReference type="PANTHER" id="PTHR19879:SF9">
    <property type="entry name" value="TRANSCRIPTION INITIATION FACTOR TFIID SUBUNIT 5"/>
    <property type="match status" value="1"/>
</dbReference>
<feature type="region of interest" description="Disordered" evidence="4">
    <location>
        <begin position="1"/>
        <end position="24"/>
    </location>
</feature>
<evidence type="ECO:0000256" key="2">
    <source>
        <dbReference type="ARBA" id="ARBA00022737"/>
    </source>
</evidence>
<dbReference type="InterPro" id="IPR011047">
    <property type="entry name" value="Quinoprotein_ADH-like_sf"/>
</dbReference>
<feature type="compositionally biased region" description="Low complexity" evidence="4">
    <location>
        <begin position="14"/>
        <end position="23"/>
    </location>
</feature>
<feature type="repeat" description="WD" evidence="3">
    <location>
        <begin position="540"/>
        <end position="572"/>
    </location>
</feature>
<dbReference type="SUPFAM" id="SSF50978">
    <property type="entry name" value="WD40 repeat-like"/>
    <property type="match status" value="1"/>
</dbReference>
<gene>
    <name evidence="5" type="ORF">ACEZDE_02145</name>
</gene>
<dbReference type="SMART" id="SM00320">
    <property type="entry name" value="WD40"/>
    <property type="match status" value="9"/>
</dbReference>
<sequence length="1144" mass="118326">MTAAEERAARTEGPRPGTRPEPGSLAARSALEQVLERTTSPQAAVRELLGDTPALWWNCCGEAARADPAWLSGRRCEELRTWLHTTASDQGAAAVASVDHPLLLARVLAAPADGTGDEALSQLSTAWQESRLLPLAPAPTDAEDPSSADPASNVLAIALLMMAGAESRRRPAVRVSVVFGRSAGPDGRAELPEGATGVLELRDFPRGPTGLYPDPRAMAGVRSPNGQFAAALDHAWRLAGPRREGRCVLWRIVLSDEPAAPARLEGPSLGAAFALGLRELLRHPRSGRPGLSRLRAVFYGLRPRTAVTGALGGEDLLRVSGMDAKLLAARRSGLRLVAPEANRLDAAKAPEPGDVRFARTLRQADRHARRFRTGRLAVALSLVVVSGAGAGALGAAVNQHGNSVRQHQYALSRQLAAQAVALDTSQPDIAKQMRIAAYRTAPTTEAFDALTSGVRLPGVIAAPAVSHVAVSDSLIAVEAAGRARLWSRSTHRFAAVLPTPGVTAAAFSPDGTALAVGTSTGALDVWNVTEPGHPTLSRTLPGAVGPIQAVAFSPDGRLLTAGGADHSVRVWNPAADRGQGGAATPPTPLATINGGAGTVAGLAVSRDGHQLAEADSDGSTSLWDITRPAVPVLLTRIPDSQPVRSVAFDPVGQVLAATGLDGNVRLWDIRDPRRPAALAALHGTGPMAATAFSPDGRFLAATGINDAGPTQLWDVSDPRFPAPLPTLADGGGNTDVAFSPDGTVLVTVDKSSGGLRSPDDTVKLWSAMSLGLPAATAALPFGKHYDSVALSPDAAVMAAAGVDEVGVWDLADPEHPRELWSEGDPRTPTGYSVSLSNRTLAVGGDHTVTLLSLADPSRPVEQGSTVLPGSGAFPDSLDVTLSPDGRLLAVRDSDRPEAWLLAVPAVSASSPSSPPRLLATLDGIPGGHETFSADGTLLAIGNLPQNQGGNVQGPSPAGIWDIRDPSDPKPLTSAVKQIGIATAVQFSPKSPVLAVGARDGTVAFWRTTPSGRVTRSASLPGAGAAVLALRYSADGDFLLDLDTAGTIRMWNLTNPTSPTLLGHYNEPASPGLAYGDASAAVGPARPADGGRTIVTATDLSDPYLWTSGADQAVRRLCQTIGDTLTTAQWSHYLPGASYANPCPS</sequence>
<dbReference type="Gene3D" id="3.30.230.10">
    <property type="match status" value="1"/>
</dbReference>
<accession>A0ABV6VNY5</accession>
<dbReference type="Pfam" id="PF00400">
    <property type="entry name" value="WD40"/>
    <property type="match status" value="4"/>
</dbReference>
<evidence type="ECO:0008006" key="7">
    <source>
        <dbReference type="Google" id="ProtNLM"/>
    </source>
</evidence>
<dbReference type="PROSITE" id="PS00678">
    <property type="entry name" value="WD_REPEATS_1"/>
    <property type="match status" value="1"/>
</dbReference>
<feature type="compositionally biased region" description="Basic and acidic residues" evidence="4">
    <location>
        <begin position="1"/>
        <end position="13"/>
    </location>
</feature>
<dbReference type="EMBL" id="JBHFAB010000002">
    <property type="protein sequence ID" value="MFC1415452.1"/>
    <property type="molecule type" value="Genomic_DNA"/>
</dbReference>
<reference evidence="5 6" key="1">
    <citation type="submission" date="2024-09" db="EMBL/GenBank/DDBJ databases">
        <authorList>
            <person name="Lee S.D."/>
        </authorList>
    </citation>
    <scope>NUCLEOTIDE SEQUENCE [LARGE SCALE GENOMIC DNA]</scope>
    <source>
        <strain evidence="5 6">N8-3</strain>
    </source>
</reference>
<keyword evidence="6" id="KW-1185">Reference proteome</keyword>
<evidence type="ECO:0000256" key="3">
    <source>
        <dbReference type="PROSITE-ProRule" id="PRU00221"/>
    </source>
</evidence>
<feature type="repeat" description="WD" evidence="3">
    <location>
        <begin position="982"/>
        <end position="1015"/>
    </location>
</feature>
<keyword evidence="2" id="KW-0677">Repeat</keyword>
<dbReference type="PANTHER" id="PTHR19879">
    <property type="entry name" value="TRANSCRIPTION INITIATION FACTOR TFIID"/>
    <property type="match status" value="1"/>
</dbReference>
<dbReference type="Proteomes" id="UP001592531">
    <property type="component" value="Unassembled WGS sequence"/>
</dbReference>
<dbReference type="InterPro" id="IPR001680">
    <property type="entry name" value="WD40_rpt"/>
</dbReference>
<dbReference type="PROSITE" id="PS50082">
    <property type="entry name" value="WD_REPEATS_2"/>
    <property type="match status" value="5"/>
</dbReference>
<dbReference type="Gene3D" id="2.130.10.10">
    <property type="entry name" value="YVTN repeat-like/Quinoprotein amine dehydrogenase"/>
    <property type="match status" value="4"/>
</dbReference>
<dbReference type="SUPFAM" id="SSF50998">
    <property type="entry name" value="Quinoprotein alcohol dehydrogenase-like"/>
    <property type="match status" value="1"/>
</dbReference>
<evidence type="ECO:0000256" key="1">
    <source>
        <dbReference type="ARBA" id="ARBA00022574"/>
    </source>
</evidence>
<organism evidence="5 6">
    <name type="scientific">Streptacidiphilus cavernicola</name>
    <dbReference type="NCBI Taxonomy" id="3342716"/>
    <lineage>
        <taxon>Bacteria</taxon>
        <taxon>Bacillati</taxon>
        <taxon>Actinomycetota</taxon>
        <taxon>Actinomycetes</taxon>
        <taxon>Kitasatosporales</taxon>
        <taxon>Streptomycetaceae</taxon>
        <taxon>Streptacidiphilus</taxon>
    </lineage>
</organism>
<dbReference type="InterPro" id="IPR019775">
    <property type="entry name" value="WD40_repeat_CS"/>
</dbReference>
<proteinExistence type="predicted"/>
<evidence type="ECO:0000313" key="6">
    <source>
        <dbReference type="Proteomes" id="UP001592531"/>
    </source>
</evidence>
<comment type="caution">
    <text evidence="5">The sequence shown here is derived from an EMBL/GenBank/DDBJ whole genome shotgun (WGS) entry which is preliminary data.</text>
</comment>
<protein>
    <recommendedName>
        <fullName evidence="7">WD40 repeat domain-containing protein</fullName>
    </recommendedName>
</protein>
<dbReference type="InterPro" id="IPR014721">
    <property type="entry name" value="Ribsml_uS5_D2-typ_fold_subgr"/>
</dbReference>
<evidence type="ECO:0000313" key="5">
    <source>
        <dbReference type="EMBL" id="MFC1415452.1"/>
    </source>
</evidence>
<evidence type="ECO:0000256" key="4">
    <source>
        <dbReference type="SAM" id="MobiDB-lite"/>
    </source>
</evidence>
<dbReference type="PROSITE" id="PS50294">
    <property type="entry name" value="WD_REPEATS_REGION"/>
    <property type="match status" value="2"/>
</dbReference>
<feature type="repeat" description="WD" evidence="3">
    <location>
        <begin position="502"/>
        <end position="528"/>
    </location>
</feature>
<keyword evidence="1 3" id="KW-0853">WD repeat</keyword>
<dbReference type="InterPro" id="IPR015943">
    <property type="entry name" value="WD40/YVTN_repeat-like_dom_sf"/>
</dbReference>
<feature type="repeat" description="WD" evidence="3">
    <location>
        <begin position="636"/>
        <end position="677"/>
    </location>
</feature>
<dbReference type="InterPro" id="IPR036322">
    <property type="entry name" value="WD40_repeat_dom_sf"/>
</dbReference>